<protein>
    <recommendedName>
        <fullName evidence="2">EF-hand domain-containing protein</fullName>
    </recommendedName>
</protein>
<gene>
    <name evidence="3" type="ORF">TeGR_g171</name>
</gene>
<feature type="non-terminal residue" evidence="3">
    <location>
        <position position="141"/>
    </location>
</feature>
<name>A0ABQ6MDU6_9STRA</name>
<dbReference type="InterPro" id="IPR002048">
    <property type="entry name" value="EF_hand_dom"/>
</dbReference>
<evidence type="ECO:0000256" key="1">
    <source>
        <dbReference type="SAM" id="Phobius"/>
    </source>
</evidence>
<dbReference type="PROSITE" id="PS00018">
    <property type="entry name" value="EF_HAND_1"/>
    <property type="match status" value="1"/>
</dbReference>
<organism evidence="3 4">
    <name type="scientific">Tetraparma gracilis</name>
    <dbReference type="NCBI Taxonomy" id="2962635"/>
    <lineage>
        <taxon>Eukaryota</taxon>
        <taxon>Sar</taxon>
        <taxon>Stramenopiles</taxon>
        <taxon>Ochrophyta</taxon>
        <taxon>Bolidophyceae</taxon>
        <taxon>Parmales</taxon>
        <taxon>Triparmaceae</taxon>
        <taxon>Tetraparma</taxon>
    </lineage>
</organism>
<dbReference type="PROSITE" id="PS50222">
    <property type="entry name" value="EF_HAND_2"/>
    <property type="match status" value="1"/>
</dbReference>
<proteinExistence type="predicted"/>
<evidence type="ECO:0000313" key="3">
    <source>
        <dbReference type="EMBL" id="GMI24231.1"/>
    </source>
</evidence>
<dbReference type="InterPro" id="IPR018247">
    <property type="entry name" value="EF_Hand_1_Ca_BS"/>
</dbReference>
<accession>A0ABQ6MDU6</accession>
<comment type="caution">
    <text evidence="3">The sequence shown here is derived from an EMBL/GenBank/DDBJ whole genome shotgun (WGS) entry which is preliminary data.</text>
</comment>
<sequence length="141" mass="15906">MLLSYDGNGDGKLDPDELALALTRFQAAAQAYTDYLSPRFRFSSLLSTSVVSFVYRSFGLTLLLIFFVTIIPGLLHSLSGRVLRWPVLAITYLQIGAELSVYVAVRALIHLLEFVFTSSKHRRLRRKIRESGSYAEWLGNC</sequence>
<dbReference type="EMBL" id="BRYB01002700">
    <property type="protein sequence ID" value="GMI24231.1"/>
    <property type="molecule type" value="Genomic_DNA"/>
</dbReference>
<evidence type="ECO:0000259" key="2">
    <source>
        <dbReference type="PROSITE" id="PS50222"/>
    </source>
</evidence>
<keyword evidence="1" id="KW-0812">Transmembrane</keyword>
<keyword evidence="4" id="KW-1185">Reference proteome</keyword>
<evidence type="ECO:0000313" key="4">
    <source>
        <dbReference type="Proteomes" id="UP001165060"/>
    </source>
</evidence>
<dbReference type="Proteomes" id="UP001165060">
    <property type="component" value="Unassembled WGS sequence"/>
</dbReference>
<feature type="transmembrane region" description="Helical" evidence="1">
    <location>
        <begin position="95"/>
        <end position="116"/>
    </location>
</feature>
<keyword evidence="1" id="KW-1133">Transmembrane helix</keyword>
<reference evidence="3 4" key="1">
    <citation type="journal article" date="2023" name="Commun. Biol.">
        <title>Genome analysis of Parmales, the sister group of diatoms, reveals the evolutionary specialization of diatoms from phago-mixotrophs to photoautotrophs.</title>
        <authorList>
            <person name="Ban H."/>
            <person name="Sato S."/>
            <person name="Yoshikawa S."/>
            <person name="Yamada K."/>
            <person name="Nakamura Y."/>
            <person name="Ichinomiya M."/>
            <person name="Sato N."/>
            <person name="Blanc-Mathieu R."/>
            <person name="Endo H."/>
            <person name="Kuwata A."/>
            <person name="Ogata H."/>
        </authorList>
    </citation>
    <scope>NUCLEOTIDE SEQUENCE [LARGE SCALE GENOMIC DNA]</scope>
</reference>
<feature type="transmembrane region" description="Helical" evidence="1">
    <location>
        <begin position="53"/>
        <end position="75"/>
    </location>
</feature>
<feature type="domain" description="EF-hand" evidence="2">
    <location>
        <begin position="1"/>
        <end position="28"/>
    </location>
</feature>
<keyword evidence="1" id="KW-0472">Membrane</keyword>